<keyword evidence="6 9" id="KW-0503">Monooxygenase</keyword>
<accession>A0A7R9KMZ4</accession>
<keyword evidence="4 9" id="KW-0560">Oxidoreductase</keyword>
<evidence type="ECO:0000256" key="2">
    <source>
        <dbReference type="ARBA" id="ARBA00022617"/>
    </source>
</evidence>
<keyword evidence="3 8" id="KW-0479">Metal-binding</keyword>
<dbReference type="GO" id="GO:0005506">
    <property type="term" value="F:iron ion binding"/>
    <property type="evidence" value="ECO:0007669"/>
    <property type="project" value="InterPro"/>
</dbReference>
<dbReference type="GO" id="GO:0008395">
    <property type="term" value="F:steroid hydroxylase activity"/>
    <property type="evidence" value="ECO:0007669"/>
    <property type="project" value="TreeGrafter"/>
</dbReference>
<evidence type="ECO:0000256" key="1">
    <source>
        <dbReference type="ARBA" id="ARBA00010617"/>
    </source>
</evidence>
<keyword evidence="5 8" id="KW-0408">Iron</keyword>
<evidence type="ECO:0000256" key="7">
    <source>
        <dbReference type="ARBA" id="ARBA00043906"/>
    </source>
</evidence>
<dbReference type="Gene3D" id="1.10.630.10">
    <property type="entry name" value="Cytochrome P450"/>
    <property type="match status" value="1"/>
</dbReference>
<dbReference type="PANTHER" id="PTHR24302">
    <property type="entry name" value="CYTOCHROME P450 FAMILY 3"/>
    <property type="match status" value="1"/>
</dbReference>
<dbReference type="InterPro" id="IPR002401">
    <property type="entry name" value="Cyt_P450_E_grp-I"/>
</dbReference>
<protein>
    <recommendedName>
        <fullName evidence="13">Cytochrome P450</fullName>
    </recommendedName>
</protein>
<keyword evidence="2 8" id="KW-0349">Heme</keyword>
<feature type="compositionally biased region" description="Polar residues" evidence="10">
    <location>
        <begin position="7"/>
        <end position="20"/>
    </location>
</feature>
<proteinExistence type="inferred from homology"/>
<evidence type="ECO:0000256" key="5">
    <source>
        <dbReference type="ARBA" id="ARBA00023004"/>
    </source>
</evidence>
<keyword evidence="12" id="KW-1185">Reference proteome</keyword>
<dbReference type="Pfam" id="PF00067">
    <property type="entry name" value="p450"/>
    <property type="match status" value="1"/>
</dbReference>
<evidence type="ECO:0000256" key="8">
    <source>
        <dbReference type="PIRSR" id="PIRSR602401-1"/>
    </source>
</evidence>
<dbReference type="Proteomes" id="UP000759131">
    <property type="component" value="Unassembled WGS sequence"/>
</dbReference>
<dbReference type="EMBL" id="OC857275">
    <property type="protein sequence ID" value="CAD7624950.1"/>
    <property type="molecule type" value="Genomic_DNA"/>
</dbReference>
<evidence type="ECO:0000256" key="3">
    <source>
        <dbReference type="ARBA" id="ARBA00022723"/>
    </source>
</evidence>
<dbReference type="PANTHER" id="PTHR24302:SF15">
    <property type="entry name" value="FATTY-ACID PEROXYGENASE"/>
    <property type="match status" value="1"/>
</dbReference>
<gene>
    <name evidence="11" type="ORF">OSB1V03_LOCUS5388</name>
</gene>
<dbReference type="GO" id="GO:0020037">
    <property type="term" value="F:heme binding"/>
    <property type="evidence" value="ECO:0007669"/>
    <property type="project" value="InterPro"/>
</dbReference>
<dbReference type="InterPro" id="IPR036396">
    <property type="entry name" value="Cyt_P450_sf"/>
</dbReference>
<feature type="binding site" description="axial binding residue" evidence="8">
    <location>
        <position position="498"/>
    </location>
    <ligand>
        <name>heme</name>
        <dbReference type="ChEBI" id="CHEBI:30413"/>
    </ligand>
    <ligandPart>
        <name>Fe</name>
        <dbReference type="ChEBI" id="CHEBI:18248"/>
    </ligandPart>
</feature>
<organism evidence="11">
    <name type="scientific">Medioppia subpectinata</name>
    <dbReference type="NCBI Taxonomy" id="1979941"/>
    <lineage>
        <taxon>Eukaryota</taxon>
        <taxon>Metazoa</taxon>
        <taxon>Ecdysozoa</taxon>
        <taxon>Arthropoda</taxon>
        <taxon>Chelicerata</taxon>
        <taxon>Arachnida</taxon>
        <taxon>Acari</taxon>
        <taxon>Acariformes</taxon>
        <taxon>Sarcoptiformes</taxon>
        <taxon>Oribatida</taxon>
        <taxon>Brachypylina</taxon>
        <taxon>Oppioidea</taxon>
        <taxon>Oppiidae</taxon>
        <taxon>Medioppia</taxon>
    </lineage>
</organism>
<comment type="function">
    <text evidence="7">Cytochromes P450 are a group of heme-thiolate monooxygenases. They oxidize a variety of structurally unrelated compounds, including steroids, fatty acids, and xenobiotics.</text>
</comment>
<dbReference type="InterPro" id="IPR001128">
    <property type="entry name" value="Cyt_P450"/>
</dbReference>
<dbReference type="InterPro" id="IPR050705">
    <property type="entry name" value="Cytochrome_P450_3A"/>
</dbReference>
<reference evidence="11" key="1">
    <citation type="submission" date="2020-11" db="EMBL/GenBank/DDBJ databases">
        <authorList>
            <person name="Tran Van P."/>
        </authorList>
    </citation>
    <scope>NUCLEOTIDE SEQUENCE</scope>
</reference>
<dbReference type="InterPro" id="IPR017972">
    <property type="entry name" value="Cyt_P450_CS"/>
</dbReference>
<name>A0A7R9KMZ4_9ACAR</name>
<evidence type="ECO:0000313" key="12">
    <source>
        <dbReference type="Proteomes" id="UP000759131"/>
    </source>
</evidence>
<dbReference type="GO" id="GO:0016705">
    <property type="term" value="F:oxidoreductase activity, acting on paired donors, with incorporation or reduction of molecular oxygen"/>
    <property type="evidence" value="ECO:0007669"/>
    <property type="project" value="InterPro"/>
</dbReference>
<sequence length="553" mass="61934">MDELNHTTDTSGADSEGTSGTYQHYEERAIDVNTEAVGAVGPVVTNEEVSDIKADNTDHAIEGTDKFECYCCKAPADTVVLPPIVSVVPQQTPDPSQPRGIKGPRPLVGVGNLWELLFEPMADLEERRFQKYGKIYGVFEGSRPILKVGEPELIKQILVKDFNIFQTRREISNAKHPIVDVIVGLRSDEWKRMRTTAAPTTSGQLRRAYTLVDESADRLMTALAAQTDTGAVELDLKHWFGCYAIDVVANCLFGTDTNAYQNPRDPFLTNARLIFTPPWWKTLVTLLAPPWALKVVGIDSETNREAVEFFHRIGQELVKRGKRDDILNPTELMSQLFATLNGGFDGNSTALTFAAHELALNQDVQSRLRDELVTLSAREQLADTGKVGGEGEADEGREHDYDRLVKLPYLDAVLSETLRLHAHGLRPSRVPSEDYRLPGTDITVEKGLAVEFPMYAMHRCPDLYPRADRFWPDRFLPENRAQLPEYGFMPFGHGPRACVGQRFAEMAIKIALVRIVTRFRLVTGGRTRVPLPVNKYVRFNSPVEAWVTLESIE</sequence>
<dbReference type="OrthoDB" id="6428965at2759"/>
<evidence type="ECO:0000256" key="9">
    <source>
        <dbReference type="RuleBase" id="RU000461"/>
    </source>
</evidence>
<evidence type="ECO:0000256" key="4">
    <source>
        <dbReference type="ARBA" id="ARBA00023002"/>
    </source>
</evidence>
<dbReference type="EMBL" id="CAJPIZ010002700">
    <property type="protein sequence ID" value="CAG2105380.1"/>
    <property type="molecule type" value="Genomic_DNA"/>
</dbReference>
<evidence type="ECO:0000256" key="10">
    <source>
        <dbReference type="SAM" id="MobiDB-lite"/>
    </source>
</evidence>
<comment type="cofactor">
    <cofactor evidence="8">
        <name>heme</name>
        <dbReference type="ChEBI" id="CHEBI:30413"/>
    </cofactor>
</comment>
<comment type="similarity">
    <text evidence="1 9">Belongs to the cytochrome P450 family.</text>
</comment>
<dbReference type="PRINTS" id="PR00385">
    <property type="entry name" value="P450"/>
</dbReference>
<dbReference type="PRINTS" id="PR00463">
    <property type="entry name" value="EP450I"/>
</dbReference>
<dbReference type="SUPFAM" id="SSF48264">
    <property type="entry name" value="Cytochrome P450"/>
    <property type="match status" value="1"/>
</dbReference>
<feature type="region of interest" description="Disordered" evidence="10">
    <location>
        <begin position="1"/>
        <end position="20"/>
    </location>
</feature>
<dbReference type="AlphaFoldDB" id="A0A7R9KMZ4"/>
<dbReference type="PROSITE" id="PS00086">
    <property type="entry name" value="CYTOCHROME_P450"/>
    <property type="match status" value="1"/>
</dbReference>
<evidence type="ECO:0008006" key="13">
    <source>
        <dbReference type="Google" id="ProtNLM"/>
    </source>
</evidence>
<evidence type="ECO:0000313" key="11">
    <source>
        <dbReference type="EMBL" id="CAD7624950.1"/>
    </source>
</evidence>
<evidence type="ECO:0000256" key="6">
    <source>
        <dbReference type="ARBA" id="ARBA00023033"/>
    </source>
</evidence>